<dbReference type="SUPFAM" id="SSF53223">
    <property type="entry name" value="Aminoacid dehydrogenase-like, N-terminal domain"/>
    <property type="match status" value="1"/>
</dbReference>
<dbReference type="PROSITE" id="PS00074">
    <property type="entry name" value="GLFV_DEHYDROGENASE"/>
    <property type="match status" value="1"/>
</dbReference>
<evidence type="ECO:0000256" key="4">
    <source>
        <dbReference type="PIRNR" id="PIRNR000185"/>
    </source>
</evidence>
<evidence type="ECO:0000313" key="11">
    <source>
        <dbReference type="Proteomes" id="UP001516023"/>
    </source>
</evidence>
<comment type="caution">
    <text evidence="10">The sequence shown here is derived from an EMBL/GenBank/DDBJ whole genome shotgun (WGS) entry which is preliminary data.</text>
</comment>
<dbReference type="InterPro" id="IPR006095">
    <property type="entry name" value="Glu/Leu/Phe/Val/Trp_DH"/>
</dbReference>
<evidence type="ECO:0000256" key="1">
    <source>
        <dbReference type="ARBA" id="ARBA00006382"/>
    </source>
</evidence>
<dbReference type="PRINTS" id="PR00082">
    <property type="entry name" value="GLFDHDRGNASE"/>
</dbReference>
<keyword evidence="11" id="KW-1185">Reference proteome</keyword>
<dbReference type="GO" id="GO:0004353">
    <property type="term" value="F:glutamate dehydrogenase [NAD(P)+] activity"/>
    <property type="evidence" value="ECO:0007669"/>
    <property type="project" value="UniProtKB-ARBA"/>
</dbReference>
<dbReference type="SMART" id="SM00839">
    <property type="entry name" value="ELFV_dehydrog"/>
    <property type="match status" value="1"/>
</dbReference>
<keyword evidence="6" id="KW-0520">NAD</keyword>
<dbReference type="Pfam" id="PF02812">
    <property type="entry name" value="ELFV_dehydrog_N"/>
    <property type="match status" value="1"/>
</dbReference>
<feature type="binding site" evidence="6">
    <location>
        <position position="175"/>
    </location>
    <ligand>
        <name>substrate</name>
    </ligand>
</feature>
<dbReference type="Gene3D" id="1.10.285.10">
    <property type="entry name" value="Glutamate Dehydrogenase, chain A, domain 3"/>
    <property type="match status" value="2"/>
</dbReference>
<dbReference type="Pfam" id="PF00208">
    <property type="entry name" value="ELFV_dehydrog"/>
    <property type="match status" value="1"/>
</dbReference>
<dbReference type="InterPro" id="IPR036291">
    <property type="entry name" value="NAD(P)-bd_dom_sf"/>
</dbReference>
<evidence type="ECO:0000259" key="9">
    <source>
        <dbReference type="SMART" id="SM00839"/>
    </source>
</evidence>
<dbReference type="InterPro" id="IPR033524">
    <property type="entry name" value="Glu/Leu/Phe/Val_DH_AS"/>
</dbReference>
<dbReference type="InterPro" id="IPR046346">
    <property type="entry name" value="Aminoacid_DH-like_N_sf"/>
</dbReference>
<feature type="domain" description="Glutamate/phenylalanine/leucine/valine/L-tryptophan dehydrogenase C-terminal" evidence="9">
    <location>
        <begin position="213"/>
        <end position="457"/>
    </location>
</feature>
<dbReference type="PANTHER" id="PTHR43571:SF1">
    <property type="entry name" value="NADP-SPECIFIC GLUTAMATE DEHYDROGENASE 1-RELATED"/>
    <property type="match status" value="1"/>
</dbReference>
<protein>
    <recommendedName>
        <fullName evidence="4">Glutamate dehydrogenase</fullName>
    </recommendedName>
</protein>
<dbReference type="InterPro" id="IPR006097">
    <property type="entry name" value="Glu/Leu/Phe/Val/Trp_DH_dimer"/>
</dbReference>
<dbReference type="FunFam" id="1.10.285.10:FF:000001">
    <property type="entry name" value="Glutamate dehydrogenase"/>
    <property type="match status" value="1"/>
</dbReference>
<dbReference type="Gene3D" id="3.40.50.720">
    <property type="entry name" value="NAD(P)-binding Rossmann-like Domain"/>
    <property type="match status" value="1"/>
</dbReference>
<gene>
    <name evidence="10" type="ORF">HJC23_001468</name>
</gene>
<evidence type="ECO:0000256" key="2">
    <source>
        <dbReference type="ARBA" id="ARBA00011643"/>
    </source>
</evidence>
<dbReference type="FunFam" id="3.40.50.720:FF:000030">
    <property type="entry name" value="Glutamate dehydrogenase"/>
    <property type="match status" value="1"/>
</dbReference>
<evidence type="ECO:0000313" key="10">
    <source>
        <dbReference type="EMBL" id="KAL3778857.1"/>
    </source>
</evidence>
<proteinExistence type="inferred from homology"/>
<keyword evidence="3 4" id="KW-0560">Oxidoreductase</keyword>
<dbReference type="InterPro" id="IPR014362">
    <property type="entry name" value="Glu_DH"/>
</dbReference>
<feature type="site" description="Important for catalysis" evidence="7">
    <location>
        <position position="176"/>
    </location>
</feature>
<evidence type="ECO:0000256" key="8">
    <source>
        <dbReference type="RuleBase" id="RU004417"/>
    </source>
</evidence>
<evidence type="ECO:0000256" key="3">
    <source>
        <dbReference type="ARBA" id="ARBA00023002"/>
    </source>
</evidence>
<dbReference type="InterPro" id="IPR050724">
    <property type="entry name" value="Glu_Leu_Phe_Val_DH"/>
</dbReference>
<dbReference type="EMBL" id="JABMIG020000416">
    <property type="protein sequence ID" value="KAL3778857.1"/>
    <property type="molecule type" value="Genomic_DNA"/>
</dbReference>
<reference evidence="10 11" key="1">
    <citation type="journal article" date="2020" name="G3 (Bethesda)">
        <title>Improved Reference Genome for Cyclotella cryptica CCMP332, a Model for Cell Wall Morphogenesis, Salinity Adaptation, and Lipid Production in Diatoms (Bacillariophyta).</title>
        <authorList>
            <person name="Roberts W.R."/>
            <person name="Downey K.M."/>
            <person name="Ruck E.C."/>
            <person name="Traller J.C."/>
            <person name="Alverson A.J."/>
        </authorList>
    </citation>
    <scope>NUCLEOTIDE SEQUENCE [LARGE SCALE GENOMIC DNA]</scope>
    <source>
        <strain evidence="10 11">CCMP332</strain>
    </source>
</reference>
<sequence length="460" mass="50881">MGDSPKFDFLDDLRAKYPHQPVFLQAVEEMALAIEPLFHDTVNGDFYKRAFLYMTEPERMISFHVPWTDDEGNLKVNRGWRVEFSRYVDVVFYLRQYTTVFIMDSRPLIFGELHFLYIVHWDLTKADYGLPLGGGKGGSDFDPKGKSDSEIRRFCESFMTQLCRYIDASTDVPAGDIGVGGREIGFMYGQYKRLANKHGTGVLTGKSFLFGGIHLRPEATGYGAVYMAQHAIEDKLKESLEGKRCAVSGSGNVAQYASQMLMTLGAKVVSVSDSNGVLVFEDGMSLDDWNAVIDAKQVKRARLSSLGNNISGKYIAGQSPWTLPDLKFDFAFPCATQNEIDKDGASLLLEKGVMGVFEGANLPTSAEGQQVLRSNPRVLYIPGKAANAGGVGTSGLEMSQNASRTQWKKEKVDAMLKEMMADIYKQMVDAAGKEGTLEEGCNRAGFLKVAHALKELGWVY</sequence>
<dbReference type="SUPFAM" id="SSF51735">
    <property type="entry name" value="NAD(P)-binding Rossmann-fold domains"/>
    <property type="match status" value="1"/>
</dbReference>
<evidence type="ECO:0000256" key="5">
    <source>
        <dbReference type="PIRSR" id="PIRSR000185-1"/>
    </source>
</evidence>
<evidence type="ECO:0000256" key="6">
    <source>
        <dbReference type="PIRSR" id="PIRSR000185-2"/>
    </source>
</evidence>
<feature type="binding site" evidence="6">
    <location>
        <position position="252"/>
    </location>
    <ligand>
        <name>NAD(+)</name>
        <dbReference type="ChEBI" id="CHEBI:57540"/>
    </ligand>
</feature>
<dbReference type="Gene3D" id="3.40.50.10860">
    <property type="entry name" value="Leucine Dehydrogenase, chain A, domain 1"/>
    <property type="match status" value="1"/>
</dbReference>
<dbReference type="PANTHER" id="PTHR43571">
    <property type="entry name" value="NADP-SPECIFIC GLUTAMATE DEHYDROGENASE 1-RELATED"/>
    <property type="match status" value="1"/>
</dbReference>
<feature type="active site" description="Proton donor" evidence="5">
    <location>
        <position position="136"/>
    </location>
</feature>
<feature type="binding site" evidence="6">
    <location>
        <position position="394"/>
    </location>
    <ligand>
        <name>substrate</name>
    </ligand>
</feature>
<dbReference type="PIRSF" id="PIRSF000185">
    <property type="entry name" value="Glu_DH"/>
    <property type="match status" value="1"/>
</dbReference>
<accession>A0ABD3NSI5</accession>
<evidence type="ECO:0000256" key="7">
    <source>
        <dbReference type="PIRSR" id="PIRSR000185-3"/>
    </source>
</evidence>
<feature type="binding site" evidence="6">
    <location>
        <position position="220"/>
    </location>
    <ligand>
        <name>NAD(+)</name>
        <dbReference type="ChEBI" id="CHEBI:57540"/>
    </ligand>
</feature>
<dbReference type="Proteomes" id="UP001516023">
    <property type="component" value="Unassembled WGS sequence"/>
</dbReference>
<comment type="subunit">
    <text evidence="2">Homohexamer.</text>
</comment>
<name>A0ABD3NSI5_9STRA</name>
<organism evidence="10 11">
    <name type="scientific">Cyclotella cryptica</name>
    <dbReference type="NCBI Taxonomy" id="29204"/>
    <lineage>
        <taxon>Eukaryota</taxon>
        <taxon>Sar</taxon>
        <taxon>Stramenopiles</taxon>
        <taxon>Ochrophyta</taxon>
        <taxon>Bacillariophyta</taxon>
        <taxon>Coscinodiscophyceae</taxon>
        <taxon>Thalassiosirophycidae</taxon>
        <taxon>Stephanodiscales</taxon>
        <taxon>Stephanodiscaceae</taxon>
        <taxon>Cyclotella</taxon>
    </lineage>
</organism>
<keyword evidence="6" id="KW-0547">Nucleotide-binding</keyword>
<dbReference type="InterPro" id="IPR006096">
    <property type="entry name" value="Glu/Leu/Phe/Val/Trp_DH_C"/>
</dbReference>
<comment type="similarity">
    <text evidence="1 4 8">Belongs to the Glu/Leu/Phe/Val dehydrogenases family.</text>
</comment>
<dbReference type="AlphaFoldDB" id="A0ABD3NSI5"/>